<comment type="caution">
    <text evidence="1">The sequence shown here is derived from an EMBL/GenBank/DDBJ whole genome shotgun (WGS) entry which is preliminary data.</text>
</comment>
<sequence length="110" mass="12797">MSIDKEIKKLKEIHKADFYLILETINKRTKMIMDNRKVLREFNEALLGKNIIGVSFYRDMKDKLGGEKSGGMKDTLVNEVIQVQHSKPPSCEFCGRDLIYYEEKWICGHG</sequence>
<accession>A0A0F9ITU1</accession>
<proteinExistence type="predicted"/>
<organism evidence="1">
    <name type="scientific">marine sediment metagenome</name>
    <dbReference type="NCBI Taxonomy" id="412755"/>
    <lineage>
        <taxon>unclassified sequences</taxon>
        <taxon>metagenomes</taxon>
        <taxon>ecological metagenomes</taxon>
    </lineage>
</organism>
<dbReference type="EMBL" id="LAZR01019988">
    <property type="protein sequence ID" value="KKL90512.1"/>
    <property type="molecule type" value="Genomic_DNA"/>
</dbReference>
<name>A0A0F9ITU1_9ZZZZ</name>
<feature type="non-terminal residue" evidence="1">
    <location>
        <position position="110"/>
    </location>
</feature>
<evidence type="ECO:0000313" key="1">
    <source>
        <dbReference type="EMBL" id="KKL90512.1"/>
    </source>
</evidence>
<protein>
    <submittedName>
        <fullName evidence="1">Uncharacterized protein</fullName>
    </submittedName>
</protein>
<reference evidence="1" key="1">
    <citation type="journal article" date="2015" name="Nature">
        <title>Complex archaea that bridge the gap between prokaryotes and eukaryotes.</title>
        <authorList>
            <person name="Spang A."/>
            <person name="Saw J.H."/>
            <person name="Jorgensen S.L."/>
            <person name="Zaremba-Niedzwiedzka K."/>
            <person name="Martijn J."/>
            <person name="Lind A.E."/>
            <person name="van Eijk R."/>
            <person name="Schleper C."/>
            <person name="Guy L."/>
            <person name="Ettema T.J."/>
        </authorList>
    </citation>
    <scope>NUCLEOTIDE SEQUENCE</scope>
</reference>
<gene>
    <name evidence="1" type="ORF">LCGC14_1903890</name>
</gene>
<dbReference type="AlphaFoldDB" id="A0A0F9ITU1"/>